<evidence type="ECO:0000256" key="3">
    <source>
        <dbReference type="ARBA" id="ARBA00022692"/>
    </source>
</evidence>
<evidence type="ECO:0000256" key="2">
    <source>
        <dbReference type="ARBA" id="ARBA00022475"/>
    </source>
</evidence>
<reference evidence="9" key="1">
    <citation type="journal article" date="2019" name="Int. J. Syst. Evol. Microbiol.">
        <title>The Global Catalogue of Microorganisms (GCM) 10K type strain sequencing project: providing services to taxonomists for standard genome sequencing and annotation.</title>
        <authorList>
            <consortium name="The Broad Institute Genomics Platform"/>
            <consortium name="The Broad Institute Genome Sequencing Center for Infectious Disease"/>
            <person name="Wu L."/>
            <person name="Ma J."/>
        </authorList>
    </citation>
    <scope>NUCLEOTIDE SEQUENCE [LARGE SCALE GENOMIC DNA]</scope>
    <source>
        <strain evidence="9">CGMCC 1.13587</strain>
    </source>
</reference>
<evidence type="ECO:0000256" key="4">
    <source>
        <dbReference type="ARBA" id="ARBA00022989"/>
    </source>
</evidence>
<evidence type="ECO:0000256" key="5">
    <source>
        <dbReference type="ARBA" id="ARBA00023136"/>
    </source>
</evidence>
<name>A0ABW0SXC2_9GAMM</name>
<feature type="transmembrane region" description="Helical" evidence="6">
    <location>
        <begin position="34"/>
        <end position="56"/>
    </location>
</feature>
<keyword evidence="2" id="KW-1003">Cell membrane</keyword>
<dbReference type="PANTHER" id="PTHR33885">
    <property type="entry name" value="PHAGE SHOCK PROTEIN C"/>
    <property type="match status" value="1"/>
</dbReference>
<gene>
    <name evidence="8" type="ORF">ACFPPB_09230</name>
</gene>
<keyword evidence="9" id="KW-1185">Reference proteome</keyword>
<evidence type="ECO:0000313" key="9">
    <source>
        <dbReference type="Proteomes" id="UP001596111"/>
    </source>
</evidence>
<sequence length="61" mass="6958">MEKRLYRSRNDRKFAGVCGGIAEYYGWDPTLVRVAWIVLTLLGGSGILIYLILWLVMPESP</sequence>
<evidence type="ECO:0000259" key="7">
    <source>
        <dbReference type="Pfam" id="PF04024"/>
    </source>
</evidence>
<comment type="subcellular location">
    <subcellularLocation>
        <location evidence="1">Cell membrane</location>
        <topology evidence="1">Single-pass membrane protein</topology>
    </subcellularLocation>
</comment>
<dbReference type="InterPro" id="IPR007168">
    <property type="entry name" value="Phageshock_PspC_N"/>
</dbReference>
<evidence type="ECO:0000256" key="6">
    <source>
        <dbReference type="SAM" id="Phobius"/>
    </source>
</evidence>
<dbReference type="RefSeq" id="WP_377326469.1">
    <property type="nucleotide sequence ID" value="NZ_JBHSNG010000007.1"/>
</dbReference>
<organism evidence="8 9">
    <name type="scientific">Rhodanobacter terrae</name>
    <dbReference type="NCBI Taxonomy" id="418647"/>
    <lineage>
        <taxon>Bacteria</taxon>
        <taxon>Pseudomonadati</taxon>
        <taxon>Pseudomonadota</taxon>
        <taxon>Gammaproteobacteria</taxon>
        <taxon>Lysobacterales</taxon>
        <taxon>Rhodanobacteraceae</taxon>
        <taxon>Rhodanobacter</taxon>
    </lineage>
</organism>
<evidence type="ECO:0000313" key="8">
    <source>
        <dbReference type="EMBL" id="MFC5581289.1"/>
    </source>
</evidence>
<keyword evidence="3 6" id="KW-0812">Transmembrane</keyword>
<dbReference type="EMBL" id="JBHSNG010000007">
    <property type="protein sequence ID" value="MFC5581289.1"/>
    <property type="molecule type" value="Genomic_DNA"/>
</dbReference>
<dbReference type="InterPro" id="IPR052027">
    <property type="entry name" value="PspC"/>
</dbReference>
<keyword evidence="4 6" id="KW-1133">Transmembrane helix</keyword>
<dbReference type="Proteomes" id="UP001596111">
    <property type="component" value="Unassembled WGS sequence"/>
</dbReference>
<comment type="caution">
    <text evidence="8">The sequence shown here is derived from an EMBL/GenBank/DDBJ whole genome shotgun (WGS) entry which is preliminary data.</text>
</comment>
<dbReference type="Pfam" id="PF04024">
    <property type="entry name" value="PspC"/>
    <property type="match status" value="1"/>
</dbReference>
<protein>
    <submittedName>
        <fullName evidence="8">PspC domain-containing protein</fullName>
    </submittedName>
</protein>
<dbReference type="PANTHER" id="PTHR33885:SF3">
    <property type="entry name" value="PHAGE SHOCK PROTEIN C"/>
    <property type="match status" value="1"/>
</dbReference>
<evidence type="ECO:0000256" key="1">
    <source>
        <dbReference type="ARBA" id="ARBA00004162"/>
    </source>
</evidence>
<feature type="domain" description="Phage shock protein PspC N-terminal" evidence="7">
    <location>
        <begin position="3"/>
        <end position="59"/>
    </location>
</feature>
<keyword evidence="5 6" id="KW-0472">Membrane</keyword>
<accession>A0ABW0SXC2</accession>
<proteinExistence type="predicted"/>